<accession>A0A3L6LD97</accession>
<reference evidence="4" key="1">
    <citation type="submission" date="2018-09" db="EMBL/GenBank/DDBJ databases">
        <title>whole genome sequence of T. equiperdum IVM-t1 strain.</title>
        <authorList>
            <person name="Suganuma K."/>
        </authorList>
    </citation>
    <scope>NUCLEOTIDE SEQUENCE [LARGE SCALE GENOMIC DNA]</scope>
    <source>
        <strain evidence="4">IVM-t1</strain>
    </source>
</reference>
<evidence type="ECO:0000256" key="2">
    <source>
        <dbReference type="ARBA" id="ARBA00023274"/>
    </source>
</evidence>
<dbReference type="InterPro" id="IPR000206">
    <property type="entry name" value="Ribosomal_bL12"/>
</dbReference>
<dbReference type="PANTHER" id="PTHR45987">
    <property type="entry name" value="39S RIBOSOMAL PROTEIN L12"/>
    <property type="match status" value="1"/>
</dbReference>
<keyword evidence="1 4" id="KW-0689">Ribosomal protein</keyword>
<gene>
    <name evidence="4" type="ORF">DPX39_040082400</name>
</gene>
<dbReference type="GO" id="GO:0003735">
    <property type="term" value="F:structural constituent of ribosome"/>
    <property type="evidence" value="ECO:0007669"/>
    <property type="project" value="InterPro"/>
</dbReference>
<dbReference type="CDD" id="cd00387">
    <property type="entry name" value="Ribosomal_L7_L12"/>
    <property type="match status" value="1"/>
</dbReference>
<dbReference type="GO" id="GO:1990904">
    <property type="term" value="C:ribonucleoprotein complex"/>
    <property type="evidence" value="ECO:0007669"/>
    <property type="project" value="UniProtKB-KW"/>
</dbReference>
<feature type="domain" description="Large ribosomal subunit protein bL12 C-terminal" evidence="3">
    <location>
        <begin position="146"/>
        <end position="212"/>
    </location>
</feature>
<dbReference type="EMBL" id="QSBY01000004">
    <property type="protein sequence ID" value="RHW73237.1"/>
    <property type="molecule type" value="Genomic_DNA"/>
</dbReference>
<organism evidence="4">
    <name type="scientific">Trypanosoma brucei equiperdum</name>
    <dbReference type="NCBI Taxonomy" id="630700"/>
    <lineage>
        <taxon>Eukaryota</taxon>
        <taxon>Discoba</taxon>
        <taxon>Euglenozoa</taxon>
        <taxon>Kinetoplastea</taxon>
        <taxon>Metakinetoplastina</taxon>
        <taxon>Trypanosomatida</taxon>
        <taxon>Trypanosomatidae</taxon>
        <taxon>Trypanosoma</taxon>
    </lineage>
</organism>
<dbReference type="GO" id="GO:0003729">
    <property type="term" value="F:mRNA binding"/>
    <property type="evidence" value="ECO:0007669"/>
    <property type="project" value="TreeGrafter"/>
</dbReference>
<evidence type="ECO:0000313" key="4">
    <source>
        <dbReference type="EMBL" id="RHW73237.1"/>
    </source>
</evidence>
<dbReference type="InterPro" id="IPR013823">
    <property type="entry name" value="Ribosomal_bL12_C"/>
</dbReference>
<protein>
    <submittedName>
        <fullName evidence="4">Ribosomal protein L7/L12</fullName>
    </submittedName>
</protein>
<dbReference type="Gene3D" id="3.30.1390.10">
    <property type="match status" value="1"/>
</dbReference>
<sequence>MRRFHSILFPMRGVSGNLRVTNGIPCVCRSFSIGVPSGVTPRGMALMPLRESAETVEAIADAYVNMDLQTMRKFHDLVSNSMPWPPGTAPVSCEEMMLQGLAPGTCGGGRVVGATPAVPDAADGSADNGSTADATVVKKVVEKATVDVSLKGYPAGSKVKLIKELRAVTGLALQEAKAAVERCPGMVATALPRGDAEKLKVLLEGHGAEVELL</sequence>
<dbReference type="InterPro" id="IPR014719">
    <property type="entry name" value="Ribosomal_bL12_C/ClpS-like"/>
</dbReference>
<comment type="caution">
    <text evidence="4">The sequence shown here is derived from an EMBL/GenBank/DDBJ whole genome shotgun (WGS) entry which is preliminary data.</text>
</comment>
<proteinExistence type="predicted"/>
<dbReference type="AlphaFoldDB" id="A0A3L6LD97"/>
<name>A0A3L6LD97_9TRYP</name>
<dbReference type="Pfam" id="PF00542">
    <property type="entry name" value="Ribosomal_L12"/>
    <property type="match status" value="1"/>
</dbReference>
<keyword evidence="2" id="KW-0687">Ribonucleoprotein</keyword>
<dbReference type="SUPFAM" id="SSF54736">
    <property type="entry name" value="ClpS-like"/>
    <property type="match status" value="1"/>
</dbReference>
<dbReference type="GO" id="GO:0005840">
    <property type="term" value="C:ribosome"/>
    <property type="evidence" value="ECO:0007669"/>
    <property type="project" value="UniProtKB-KW"/>
</dbReference>
<evidence type="ECO:0000256" key="1">
    <source>
        <dbReference type="ARBA" id="ARBA00022980"/>
    </source>
</evidence>
<dbReference type="GO" id="GO:0006412">
    <property type="term" value="P:translation"/>
    <property type="evidence" value="ECO:0007669"/>
    <property type="project" value="InterPro"/>
</dbReference>
<dbReference type="PANTHER" id="PTHR45987:SF4">
    <property type="entry name" value="LARGE RIBOSOMAL SUBUNIT PROTEIN BL12M"/>
    <property type="match status" value="1"/>
</dbReference>
<dbReference type="Proteomes" id="UP000266743">
    <property type="component" value="Chromosome 4"/>
</dbReference>
<evidence type="ECO:0000259" key="3">
    <source>
        <dbReference type="Pfam" id="PF00542"/>
    </source>
</evidence>